<dbReference type="EMBL" id="MT142422">
    <property type="protein sequence ID" value="QJA80445.1"/>
    <property type="molecule type" value="Genomic_DNA"/>
</dbReference>
<protein>
    <submittedName>
        <fullName evidence="2">Uncharacterized protein</fullName>
    </submittedName>
</protein>
<proteinExistence type="predicted"/>
<organism evidence="2">
    <name type="scientific">viral metagenome</name>
    <dbReference type="NCBI Taxonomy" id="1070528"/>
    <lineage>
        <taxon>unclassified sequences</taxon>
        <taxon>metagenomes</taxon>
        <taxon>organismal metagenomes</taxon>
    </lineage>
</organism>
<sequence length="191" mass="21933">MQSLPKAWRDTGFGTLNPQKGVDKDNQQISVWDALPECLMDECPSFRLCAHGQANKRHPPDGSTVFLCSVMKNYLVSITSIIMKNCKLDEMEMMRVGYHLIPMYKNLCRLLIQEVGVRNVTTTGKFGVTFIHPIYDIILKHIQAIDRMWNIMKLKKGRKPVMNPEDLPSVDDLINGDPDYYESLQEEDNEN</sequence>
<evidence type="ECO:0000313" key="1">
    <source>
        <dbReference type="EMBL" id="QJA65503.1"/>
    </source>
</evidence>
<dbReference type="AlphaFoldDB" id="A0A6M3KG57"/>
<reference evidence="2" key="1">
    <citation type="submission" date="2020-03" db="EMBL/GenBank/DDBJ databases">
        <title>The deep terrestrial virosphere.</title>
        <authorList>
            <person name="Holmfeldt K."/>
            <person name="Nilsson E."/>
            <person name="Simone D."/>
            <person name="Lopez-Fernandez M."/>
            <person name="Wu X."/>
            <person name="de Brujin I."/>
            <person name="Lundin D."/>
            <person name="Andersson A."/>
            <person name="Bertilsson S."/>
            <person name="Dopson M."/>
        </authorList>
    </citation>
    <scope>NUCLEOTIDE SEQUENCE</scope>
    <source>
        <strain evidence="2">MM415A00721</strain>
        <strain evidence="1">MM415B00395</strain>
    </source>
</reference>
<gene>
    <name evidence="2" type="ORF">MM415A00721_0018</name>
    <name evidence="1" type="ORF">MM415B00395_0049</name>
</gene>
<accession>A0A6M3KG57</accession>
<name>A0A6M3KG57_9ZZZZ</name>
<dbReference type="EMBL" id="MT141539">
    <property type="protein sequence ID" value="QJA65503.1"/>
    <property type="molecule type" value="Genomic_DNA"/>
</dbReference>
<evidence type="ECO:0000313" key="2">
    <source>
        <dbReference type="EMBL" id="QJA80445.1"/>
    </source>
</evidence>